<feature type="compositionally biased region" description="Pro residues" evidence="1">
    <location>
        <begin position="98"/>
        <end position="113"/>
    </location>
</feature>
<name>A0A087FXZ6_ARAAL</name>
<accession>A0A087FXZ6</accession>
<keyword evidence="3" id="KW-1185">Reference proteome</keyword>
<feature type="region of interest" description="Disordered" evidence="1">
    <location>
        <begin position="87"/>
        <end position="144"/>
    </location>
</feature>
<dbReference type="Gramene" id="KFK22498">
    <property type="protein sequence ID" value="KFK22498"/>
    <property type="gene ID" value="AALP_AAs67487U000300"/>
</dbReference>
<evidence type="ECO:0000313" key="2">
    <source>
        <dbReference type="EMBL" id="KFK22498.1"/>
    </source>
</evidence>
<gene>
    <name evidence="2" type="ORF">AALP_AAs67487U000300</name>
</gene>
<protein>
    <submittedName>
        <fullName evidence="2">Uncharacterized protein</fullName>
    </submittedName>
</protein>
<evidence type="ECO:0000256" key="1">
    <source>
        <dbReference type="SAM" id="MobiDB-lite"/>
    </source>
</evidence>
<dbReference type="EMBL" id="KL988613">
    <property type="protein sequence ID" value="KFK22498.1"/>
    <property type="molecule type" value="Genomic_DNA"/>
</dbReference>
<evidence type="ECO:0000313" key="3">
    <source>
        <dbReference type="Proteomes" id="UP000029120"/>
    </source>
</evidence>
<dbReference type="Proteomes" id="UP000029120">
    <property type="component" value="Unassembled WGS sequence"/>
</dbReference>
<reference evidence="3" key="1">
    <citation type="journal article" date="2015" name="Nat. Plants">
        <title>Genome expansion of Arabis alpina linked with retrotransposition and reduced symmetric DNA methylation.</title>
        <authorList>
            <person name="Willing E.M."/>
            <person name="Rawat V."/>
            <person name="Mandakova T."/>
            <person name="Maumus F."/>
            <person name="James G.V."/>
            <person name="Nordstroem K.J."/>
            <person name="Becker C."/>
            <person name="Warthmann N."/>
            <person name="Chica C."/>
            <person name="Szarzynska B."/>
            <person name="Zytnicki M."/>
            <person name="Albani M.C."/>
            <person name="Kiefer C."/>
            <person name="Bergonzi S."/>
            <person name="Castaings L."/>
            <person name="Mateos J.L."/>
            <person name="Berns M.C."/>
            <person name="Bujdoso N."/>
            <person name="Piofczyk T."/>
            <person name="de Lorenzo L."/>
            <person name="Barrero-Sicilia C."/>
            <person name="Mateos I."/>
            <person name="Piednoel M."/>
            <person name="Hagmann J."/>
            <person name="Chen-Min-Tao R."/>
            <person name="Iglesias-Fernandez R."/>
            <person name="Schuster S.C."/>
            <person name="Alonso-Blanco C."/>
            <person name="Roudier F."/>
            <person name="Carbonero P."/>
            <person name="Paz-Ares J."/>
            <person name="Davis S.J."/>
            <person name="Pecinka A."/>
            <person name="Quesneville H."/>
            <person name="Colot V."/>
            <person name="Lysak M.A."/>
            <person name="Weigel D."/>
            <person name="Coupland G."/>
            <person name="Schneeberger K."/>
        </authorList>
    </citation>
    <scope>NUCLEOTIDE SEQUENCE [LARGE SCALE GENOMIC DNA]</scope>
    <source>
        <strain evidence="3">cv. Pajares</strain>
    </source>
</reference>
<proteinExistence type="predicted"/>
<sequence length="144" mass="15497">MPASRGSRRDNFLFRNESPPVSLLTCSFPEDDELFVGESPPSPLPCSDGTLSAPPMKLVVVSMSLVVVLALHMPPLAERISGLFHQKMKISPAKSHHPPPPEPPDPPDPPDLLSPPATKAVPLCLNHSSLSRGQREAPLSLFLS</sequence>
<organism evidence="2 3">
    <name type="scientific">Arabis alpina</name>
    <name type="common">Alpine rock-cress</name>
    <dbReference type="NCBI Taxonomy" id="50452"/>
    <lineage>
        <taxon>Eukaryota</taxon>
        <taxon>Viridiplantae</taxon>
        <taxon>Streptophyta</taxon>
        <taxon>Embryophyta</taxon>
        <taxon>Tracheophyta</taxon>
        <taxon>Spermatophyta</taxon>
        <taxon>Magnoliopsida</taxon>
        <taxon>eudicotyledons</taxon>
        <taxon>Gunneridae</taxon>
        <taxon>Pentapetalae</taxon>
        <taxon>rosids</taxon>
        <taxon>malvids</taxon>
        <taxon>Brassicales</taxon>
        <taxon>Brassicaceae</taxon>
        <taxon>Arabideae</taxon>
        <taxon>Arabis</taxon>
    </lineage>
</organism>
<dbReference type="AlphaFoldDB" id="A0A087FXZ6"/>